<dbReference type="EMBL" id="GISG01048887">
    <property type="protein sequence ID" value="MBA4624745.1"/>
    <property type="molecule type" value="Transcribed_RNA"/>
</dbReference>
<sequence length="103" mass="12846">MMTISTRMLLRSFKLSWSRTMKLVLLSGTKSYPMLYLGLLGRRFRQKNLKLIKMKRRTMRRKMVKMRTRMMKRMTRMRRKRRMKKRKKMTSRAAERRDRRGAR</sequence>
<organism evidence="2">
    <name type="scientific">Opuntia streptacantha</name>
    <name type="common">Prickly pear cactus</name>
    <name type="synonym">Opuntia cardona</name>
    <dbReference type="NCBI Taxonomy" id="393608"/>
    <lineage>
        <taxon>Eukaryota</taxon>
        <taxon>Viridiplantae</taxon>
        <taxon>Streptophyta</taxon>
        <taxon>Embryophyta</taxon>
        <taxon>Tracheophyta</taxon>
        <taxon>Spermatophyta</taxon>
        <taxon>Magnoliopsida</taxon>
        <taxon>eudicotyledons</taxon>
        <taxon>Gunneridae</taxon>
        <taxon>Pentapetalae</taxon>
        <taxon>Caryophyllales</taxon>
        <taxon>Cactineae</taxon>
        <taxon>Cactaceae</taxon>
        <taxon>Opuntioideae</taxon>
        <taxon>Opuntia</taxon>
    </lineage>
</organism>
<reference evidence="2" key="1">
    <citation type="journal article" date="2013" name="J. Plant Res.">
        <title>Effect of fungi and light on seed germination of three Opuntia species from semiarid lands of central Mexico.</title>
        <authorList>
            <person name="Delgado-Sanchez P."/>
            <person name="Jimenez-Bremont J.F."/>
            <person name="Guerrero-Gonzalez Mde L."/>
            <person name="Flores J."/>
        </authorList>
    </citation>
    <scope>NUCLEOTIDE SEQUENCE</scope>
    <source>
        <tissue evidence="2">Cladode</tissue>
    </source>
</reference>
<dbReference type="AlphaFoldDB" id="A0A7C9CVS3"/>
<protein>
    <submittedName>
        <fullName evidence="2">Uncharacterized protein</fullName>
    </submittedName>
</protein>
<feature type="compositionally biased region" description="Basic residues" evidence="1">
    <location>
        <begin position="71"/>
        <end position="90"/>
    </location>
</feature>
<name>A0A7C9CVS3_OPUST</name>
<feature type="region of interest" description="Disordered" evidence="1">
    <location>
        <begin position="71"/>
        <end position="103"/>
    </location>
</feature>
<reference evidence="2" key="2">
    <citation type="submission" date="2020-07" db="EMBL/GenBank/DDBJ databases">
        <authorList>
            <person name="Vera ALvarez R."/>
            <person name="Arias-Moreno D.M."/>
            <person name="Jimenez-Jacinto V."/>
            <person name="Jimenez-Bremont J.F."/>
            <person name="Swaminathan K."/>
            <person name="Moose S.P."/>
            <person name="Guerrero-Gonzalez M.L."/>
            <person name="Marino-Ramirez L."/>
            <person name="Landsman D."/>
            <person name="Rodriguez-Kessler M."/>
            <person name="Delgado-Sanchez P."/>
        </authorList>
    </citation>
    <scope>NUCLEOTIDE SEQUENCE</scope>
    <source>
        <tissue evidence="2">Cladode</tissue>
    </source>
</reference>
<evidence type="ECO:0000256" key="1">
    <source>
        <dbReference type="SAM" id="MobiDB-lite"/>
    </source>
</evidence>
<proteinExistence type="predicted"/>
<evidence type="ECO:0000313" key="2">
    <source>
        <dbReference type="EMBL" id="MBA4624745.1"/>
    </source>
</evidence>
<accession>A0A7C9CVS3</accession>